<feature type="region of interest" description="Disordered" evidence="4">
    <location>
        <begin position="226"/>
        <end position="250"/>
    </location>
</feature>
<gene>
    <name evidence="5" type="ORF">Q8F55_005688</name>
</gene>
<dbReference type="Gene3D" id="3.80.10.10">
    <property type="entry name" value="Ribonuclease Inhibitor"/>
    <property type="match status" value="1"/>
</dbReference>
<keyword evidence="3" id="KW-0677">Repeat</keyword>
<evidence type="ECO:0000313" key="5">
    <source>
        <dbReference type="EMBL" id="KAL1408874.1"/>
    </source>
</evidence>
<dbReference type="InterPro" id="IPR027038">
    <property type="entry name" value="RanGap"/>
</dbReference>
<organism evidence="5 6">
    <name type="scientific">Vanrija albida</name>
    <dbReference type="NCBI Taxonomy" id="181172"/>
    <lineage>
        <taxon>Eukaryota</taxon>
        <taxon>Fungi</taxon>
        <taxon>Dikarya</taxon>
        <taxon>Basidiomycota</taxon>
        <taxon>Agaricomycotina</taxon>
        <taxon>Tremellomycetes</taxon>
        <taxon>Trichosporonales</taxon>
        <taxon>Trichosporonaceae</taxon>
        <taxon>Vanrija</taxon>
    </lineage>
</organism>
<evidence type="ECO:0000256" key="1">
    <source>
        <dbReference type="ARBA" id="ARBA00022468"/>
    </source>
</evidence>
<evidence type="ECO:0000256" key="3">
    <source>
        <dbReference type="ARBA" id="ARBA00022737"/>
    </source>
</evidence>
<reference evidence="5 6" key="1">
    <citation type="submission" date="2023-08" db="EMBL/GenBank/DDBJ databases">
        <title>Annotated Genome Sequence of Vanrija albida AlHP1.</title>
        <authorList>
            <person name="Herzog R."/>
        </authorList>
    </citation>
    <scope>NUCLEOTIDE SEQUENCE [LARGE SCALE GENOMIC DNA]</scope>
    <source>
        <strain evidence="5 6">AlHP1</strain>
    </source>
</reference>
<keyword evidence="2" id="KW-0433">Leucine-rich repeat</keyword>
<name>A0ABR3Q2D5_9TREE</name>
<dbReference type="PANTHER" id="PTHR24113">
    <property type="entry name" value="RAN GTPASE-ACTIVATING PROTEIN 1"/>
    <property type="match status" value="1"/>
</dbReference>
<evidence type="ECO:0000256" key="2">
    <source>
        <dbReference type="ARBA" id="ARBA00022614"/>
    </source>
</evidence>
<comment type="caution">
    <text evidence="5">The sequence shown here is derived from an EMBL/GenBank/DDBJ whole genome shotgun (WGS) entry which is preliminary data.</text>
</comment>
<dbReference type="EMBL" id="JBBXJM010000004">
    <property type="protein sequence ID" value="KAL1408874.1"/>
    <property type="molecule type" value="Genomic_DNA"/>
</dbReference>
<evidence type="ECO:0008006" key="7">
    <source>
        <dbReference type="Google" id="ProtNLM"/>
    </source>
</evidence>
<dbReference type="SUPFAM" id="SSF52047">
    <property type="entry name" value="RNI-like"/>
    <property type="match status" value="1"/>
</dbReference>
<protein>
    <recommendedName>
        <fullName evidence="7">RNI-like protein</fullName>
    </recommendedName>
</protein>
<accession>A0ABR3Q2D5</accession>
<evidence type="ECO:0000256" key="4">
    <source>
        <dbReference type="SAM" id="MobiDB-lite"/>
    </source>
</evidence>
<dbReference type="Proteomes" id="UP001565368">
    <property type="component" value="Unassembled WGS sequence"/>
</dbReference>
<keyword evidence="6" id="KW-1185">Reference proteome</keyword>
<dbReference type="PANTHER" id="PTHR24113:SF12">
    <property type="entry name" value="RAN GTPASE-ACTIVATING PROTEIN 1"/>
    <property type="match status" value="1"/>
</dbReference>
<evidence type="ECO:0000313" key="6">
    <source>
        <dbReference type="Proteomes" id="UP001565368"/>
    </source>
</evidence>
<dbReference type="GeneID" id="95986731"/>
<dbReference type="RefSeq" id="XP_069208818.1">
    <property type="nucleotide sequence ID" value="XM_069354176.1"/>
</dbReference>
<keyword evidence="1" id="KW-0343">GTPase activation</keyword>
<dbReference type="InterPro" id="IPR032675">
    <property type="entry name" value="LRR_dom_sf"/>
</dbReference>
<proteinExistence type="predicted"/>
<sequence length="414" mass="45193">MALVSASDVHWVPDNNVVGRILAQIKPQTRRLVATFGGLGTDGALALFRGLAALRQRYSATDPDGALWGIAEFNLVHNGMGDAGLLAALKYAGKDDAVRTLLLHGNDVTLSGAGVAETAALLVNKSRVAHLGLNDLPLDAAAVSALFAALNAPHLRTLHLSTCDIPWGCAPAIAEYVRSPRSRGLKVLELNQNRLGRRGVALVLDAVEAANFSLLHIGLMVNDRRRKRRGPRRFPASPSDTESDSDSAEHLDNSSLAYQLDKRVPVLQFRNEALTNRVRRAAARAIAPARVILRARPPTATETGARIMREASRDARPAVPFPLLDLPPEVQVQIARHCSRDATALSEAQWTRLRMRAADPDDLRNAARRMAAACVDVQLGKATRAQRRERVREVRDEWLVSGGWECWELDRPPN</sequence>